<gene>
    <name evidence="11" type="ORF">T551_03331</name>
</gene>
<dbReference type="Gene3D" id="1.20.920.10">
    <property type="entry name" value="Bromodomain-like"/>
    <property type="match status" value="2"/>
</dbReference>
<dbReference type="Pfam" id="PF00439">
    <property type="entry name" value="Bromodomain"/>
    <property type="match status" value="2"/>
</dbReference>
<dbReference type="GeneID" id="28941849"/>
<dbReference type="GO" id="GO:0016586">
    <property type="term" value="C:RSC-type complex"/>
    <property type="evidence" value="ECO:0007669"/>
    <property type="project" value="InterPro"/>
</dbReference>
<feature type="region of interest" description="Disordered" evidence="9">
    <location>
        <begin position="329"/>
        <end position="351"/>
    </location>
</feature>
<evidence type="ECO:0000256" key="4">
    <source>
        <dbReference type="ARBA" id="ARBA00023015"/>
    </source>
</evidence>
<organism evidence="11 12">
    <name type="scientific">Pneumocystis jirovecii (strain RU7)</name>
    <name type="common">Human pneumocystis pneumonia agent</name>
    <dbReference type="NCBI Taxonomy" id="1408657"/>
    <lineage>
        <taxon>Eukaryota</taxon>
        <taxon>Fungi</taxon>
        <taxon>Dikarya</taxon>
        <taxon>Ascomycota</taxon>
        <taxon>Taphrinomycotina</taxon>
        <taxon>Pneumocystomycetes</taxon>
        <taxon>Pneumocystaceae</taxon>
        <taxon>Pneumocystis</taxon>
    </lineage>
</organism>
<feature type="region of interest" description="Disordered" evidence="9">
    <location>
        <begin position="297"/>
        <end position="317"/>
    </location>
</feature>
<evidence type="ECO:0000313" key="12">
    <source>
        <dbReference type="Proteomes" id="UP000053447"/>
    </source>
</evidence>
<dbReference type="STRING" id="1408657.A0A0W4ZET0"/>
<dbReference type="OrthoDB" id="1742084at2759"/>
<dbReference type="InterPro" id="IPR037382">
    <property type="entry name" value="Rsc/polybromo"/>
</dbReference>
<keyword evidence="4" id="KW-0805">Transcription regulation</keyword>
<protein>
    <recommendedName>
        <fullName evidence="10">Bromo domain-containing protein</fullName>
    </recommendedName>
</protein>
<dbReference type="PRINTS" id="PR00503">
    <property type="entry name" value="BROMODOMAIN"/>
</dbReference>
<evidence type="ECO:0000256" key="1">
    <source>
        <dbReference type="ARBA" id="ARBA00004123"/>
    </source>
</evidence>
<evidence type="ECO:0000259" key="10">
    <source>
        <dbReference type="PROSITE" id="PS50014"/>
    </source>
</evidence>
<accession>A0A0W4ZET0</accession>
<evidence type="ECO:0000256" key="5">
    <source>
        <dbReference type="ARBA" id="ARBA00023117"/>
    </source>
</evidence>
<evidence type="ECO:0000256" key="3">
    <source>
        <dbReference type="ARBA" id="ARBA00022853"/>
    </source>
</evidence>
<evidence type="ECO:0000256" key="6">
    <source>
        <dbReference type="ARBA" id="ARBA00023163"/>
    </source>
</evidence>
<evidence type="ECO:0000256" key="9">
    <source>
        <dbReference type="SAM" id="MobiDB-lite"/>
    </source>
</evidence>
<keyword evidence="2" id="KW-0677">Repeat</keyword>
<keyword evidence="5 8" id="KW-0103">Bromodomain</keyword>
<dbReference type="SUPFAM" id="SSF47370">
    <property type="entry name" value="Bromodomain"/>
    <property type="match status" value="2"/>
</dbReference>
<dbReference type="PANTHER" id="PTHR16062:SF20">
    <property type="entry name" value="CHROMATIN STRUCTURE-REMODELING COMPLEX SUBUNIT RSC4"/>
    <property type="match status" value="1"/>
</dbReference>
<dbReference type="RefSeq" id="XP_018228200.1">
    <property type="nucleotide sequence ID" value="XM_018375594.1"/>
</dbReference>
<dbReference type="GO" id="GO:0006368">
    <property type="term" value="P:transcription elongation by RNA polymerase II"/>
    <property type="evidence" value="ECO:0007669"/>
    <property type="project" value="TreeGrafter"/>
</dbReference>
<reference evidence="12" key="1">
    <citation type="journal article" date="2016" name="Nat. Commun.">
        <title>Genome analysis of three Pneumocystis species reveals adaptation mechanisms to life exclusively in mammalian hosts.</title>
        <authorList>
            <person name="Ma L."/>
            <person name="Chen Z."/>
            <person name="Huang D.W."/>
            <person name="Kutty G."/>
            <person name="Ishihara M."/>
            <person name="Wang H."/>
            <person name="Abouelleil A."/>
            <person name="Bishop L."/>
            <person name="Davey E."/>
            <person name="Deng R."/>
            <person name="Deng X."/>
            <person name="Fan L."/>
            <person name="Fantoni G."/>
            <person name="Fitzgerald M."/>
            <person name="Gogineni E."/>
            <person name="Goldberg J.M."/>
            <person name="Handley G."/>
            <person name="Hu X."/>
            <person name="Huber C."/>
            <person name="Jiao X."/>
            <person name="Jones K."/>
            <person name="Levin J.Z."/>
            <person name="Liu Y."/>
            <person name="Macdonald P."/>
            <person name="Melnikov A."/>
            <person name="Raley C."/>
            <person name="Sassi M."/>
            <person name="Sherman B.T."/>
            <person name="Song X."/>
            <person name="Sykes S."/>
            <person name="Tran B."/>
            <person name="Walsh L."/>
            <person name="Xia Y."/>
            <person name="Yang J."/>
            <person name="Young S."/>
            <person name="Zeng Q."/>
            <person name="Zheng X."/>
            <person name="Stephens R."/>
            <person name="Nusbaum C."/>
            <person name="Birren B.W."/>
            <person name="Azadi P."/>
            <person name="Lempicki R.A."/>
            <person name="Cuomo C.A."/>
            <person name="Kovacs J.A."/>
        </authorList>
    </citation>
    <scope>NUCLEOTIDE SEQUENCE [LARGE SCALE GENOMIC DNA]</scope>
    <source>
        <strain evidence="12">RU7</strain>
    </source>
</reference>
<keyword evidence="3" id="KW-0156">Chromatin regulator</keyword>
<evidence type="ECO:0000256" key="7">
    <source>
        <dbReference type="ARBA" id="ARBA00023242"/>
    </source>
</evidence>
<keyword evidence="6" id="KW-0804">Transcription</keyword>
<keyword evidence="12" id="KW-1185">Reference proteome</keyword>
<name>A0A0W4ZET0_PNEJ7</name>
<feature type="compositionally biased region" description="Polar residues" evidence="9">
    <location>
        <begin position="301"/>
        <end position="314"/>
    </location>
</feature>
<dbReference type="PROSITE" id="PS50014">
    <property type="entry name" value="BROMODOMAIN_2"/>
    <property type="match status" value="2"/>
</dbReference>
<dbReference type="PROSITE" id="PS00633">
    <property type="entry name" value="BROMODOMAIN_1"/>
    <property type="match status" value="2"/>
</dbReference>
<dbReference type="InterPro" id="IPR036427">
    <property type="entry name" value="Bromodomain-like_sf"/>
</dbReference>
<dbReference type="InterPro" id="IPR018359">
    <property type="entry name" value="Bromodomain_CS"/>
</dbReference>
<dbReference type="VEuPathDB" id="FungiDB:T551_03331"/>
<dbReference type="Proteomes" id="UP000053447">
    <property type="component" value="Unassembled WGS sequence"/>
</dbReference>
<dbReference type="PANTHER" id="PTHR16062">
    <property type="entry name" value="SWI/SNF-RELATED"/>
    <property type="match status" value="1"/>
</dbReference>
<feature type="domain" description="Bromo" evidence="10">
    <location>
        <begin position="52"/>
        <end position="122"/>
    </location>
</feature>
<dbReference type="SMART" id="SM00297">
    <property type="entry name" value="BROMO"/>
    <property type="match status" value="2"/>
</dbReference>
<dbReference type="Pfam" id="PF22994">
    <property type="entry name" value="RSC4_Ig_like"/>
    <property type="match status" value="1"/>
</dbReference>
<comment type="subcellular location">
    <subcellularLocation>
        <location evidence="1">Nucleus</location>
    </subcellularLocation>
</comment>
<dbReference type="AlphaFoldDB" id="A0A0W4ZET0"/>
<evidence type="ECO:0000313" key="11">
    <source>
        <dbReference type="EMBL" id="KTW26869.1"/>
    </source>
</evidence>
<evidence type="ECO:0000256" key="8">
    <source>
        <dbReference type="PROSITE-ProRule" id="PRU00035"/>
    </source>
</evidence>
<dbReference type="EMBL" id="LFWA01000016">
    <property type="protein sequence ID" value="KTW26869.1"/>
    <property type="molecule type" value="Genomic_DNA"/>
</dbReference>
<comment type="caution">
    <text evidence="11">The sequence shown here is derived from an EMBL/GenBank/DDBJ whole genome shotgun (WGS) entry which is preliminary data.</text>
</comment>
<feature type="domain" description="Bromo" evidence="10">
    <location>
        <begin position="180"/>
        <end position="250"/>
    </location>
</feature>
<dbReference type="InterPro" id="IPR054551">
    <property type="entry name" value="RSC4_Ig-like"/>
</dbReference>
<dbReference type="GO" id="GO:0040029">
    <property type="term" value="P:epigenetic regulation of gene expression"/>
    <property type="evidence" value="ECO:0007669"/>
    <property type="project" value="UniProtKB-ARBA"/>
</dbReference>
<keyword evidence="7" id="KW-0539">Nucleus</keyword>
<evidence type="ECO:0000256" key="2">
    <source>
        <dbReference type="ARBA" id="ARBA00022737"/>
    </source>
</evidence>
<dbReference type="GO" id="GO:0003682">
    <property type="term" value="F:chromatin binding"/>
    <property type="evidence" value="ECO:0007669"/>
    <property type="project" value="TreeGrafter"/>
</dbReference>
<dbReference type="InterPro" id="IPR001487">
    <property type="entry name" value="Bromodomain"/>
</dbReference>
<sequence length="581" mass="65821">MEEKRKSEGFLGENVHDLRFRKRSRMNTRSTEDVLEDGQRLVKAVLEAKDETGRLISENFIRLPSKKLYPDYYELIKKPIALDMIKEKLKKGDYVSTDDIREDFLQMCNNAKRYNVTESQIYQDAQQIGKIIKLWGDEMPSSNKIEETKRLKIVHKSSQKNVTELAQEILLELKTMKDSSGRAYSDIFLEIPNKKEYPEYYQIIQKPMSFNIVEKKIKKDQYSRLLDFENDIKLIFMNAMVFNEDGSQISNDAKTLLKFFQKKMSKKKESLDQSEDSEHSPLKLKLNISQSSAPKIRLSIGSKSSTPTDTSETPKSIIRLPISPQAKNSLKTEEIESATPKTKPIAPPQPVRSVPLAPIPKLAAAPISSIPQSPVHLSKYAQQEVISVTSPSSRPPRSATDPCWKWSDAKNVSDPLISLITLYTPPFLEISSPYQIQLPSLSFPFRVSTIILPTAYHTLLVTPTLSSSLLSKQYHFALAINGLKIAPNISSNMLLSRRSDSFFPKNTYEVKLGKGVNAIECVLTIPSKSGPRNSSSVELSEKERVVIFSPWCNDKILSRSLKEKKTKKVFSSALIVFACFI</sequence>
<dbReference type="eggNOG" id="KOG1827">
    <property type="taxonomic scope" value="Eukaryota"/>
</dbReference>
<dbReference type="CDD" id="cd04369">
    <property type="entry name" value="Bromodomain"/>
    <property type="match status" value="1"/>
</dbReference>
<proteinExistence type="predicted"/>